<reference evidence="2 3" key="1">
    <citation type="submission" date="2014-11" db="EMBL/GenBank/DDBJ databases">
        <title>Genome sequence and analysis of novel Kurthia sp.</title>
        <authorList>
            <person name="Lawson J.N."/>
            <person name="Gonzalez J.E."/>
            <person name="Rinauldi L."/>
            <person name="Xuan Z."/>
            <person name="Firman A."/>
            <person name="Shaddox L."/>
            <person name="Trudeau A."/>
            <person name="Shah S."/>
            <person name="Reiman D."/>
        </authorList>
    </citation>
    <scope>NUCLEOTIDE SEQUENCE [LARGE SCALE GENOMIC DNA]</scope>
    <source>
        <strain evidence="2 3">3B1D</strain>
    </source>
</reference>
<proteinExistence type="predicted"/>
<feature type="transmembrane region" description="Helical" evidence="1">
    <location>
        <begin position="38"/>
        <end position="55"/>
    </location>
</feature>
<protein>
    <submittedName>
        <fullName evidence="2">Uncharacterized protein</fullName>
    </submittedName>
</protein>
<keyword evidence="1" id="KW-0472">Membrane</keyword>
<accession>A0A433RPN0</accession>
<keyword evidence="1" id="KW-1133">Transmembrane helix</keyword>
<organism evidence="2 3">
    <name type="scientific">Candidatus Kurthia intestinigallinarum</name>
    <dbReference type="NCBI Taxonomy" id="1562256"/>
    <lineage>
        <taxon>Bacteria</taxon>
        <taxon>Bacillati</taxon>
        <taxon>Bacillota</taxon>
        <taxon>Bacilli</taxon>
        <taxon>Bacillales</taxon>
        <taxon>Caryophanaceae</taxon>
        <taxon>Kurthia</taxon>
    </lineage>
</organism>
<evidence type="ECO:0000256" key="1">
    <source>
        <dbReference type="SAM" id="Phobius"/>
    </source>
</evidence>
<sequence>MTTKQYLRSRIKWILLYWLSIVAGVWLIRLFIAAPIHYLVPSIAVVFSTLLIEWMKYKGWVKENKLGKGQQYR</sequence>
<keyword evidence="3" id="KW-1185">Reference proteome</keyword>
<keyword evidence="1" id="KW-0812">Transmembrane</keyword>
<dbReference type="RefSeq" id="WP_126992049.1">
    <property type="nucleotide sequence ID" value="NZ_JTFC01000044.1"/>
</dbReference>
<feature type="transmembrane region" description="Helical" evidence="1">
    <location>
        <begin position="12"/>
        <end position="32"/>
    </location>
</feature>
<name>A0A433RPN0_9BACL</name>
<evidence type="ECO:0000313" key="3">
    <source>
        <dbReference type="Proteomes" id="UP000288623"/>
    </source>
</evidence>
<gene>
    <name evidence="2" type="ORF">QI30_18365</name>
</gene>
<dbReference type="EMBL" id="JTFC01000044">
    <property type="protein sequence ID" value="RUS51958.1"/>
    <property type="molecule type" value="Genomic_DNA"/>
</dbReference>
<dbReference type="Proteomes" id="UP000288623">
    <property type="component" value="Unassembled WGS sequence"/>
</dbReference>
<dbReference type="AlphaFoldDB" id="A0A433RPN0"/>
<dbReference type="OrthoDB" id="10000714at2"/>
<comment type="caution">
    <text evidence="2">The sequence shown here is derived from an EMBL/GenBank/DDBJ whole genome shotgun (WGS) entry which is preliminary data.</text>
</comment>
<evidence type="ECO:0000313" key="2">
    <source>
        <dbReference type="EMBL" id="RUS51958.1"/>
    </source>
</evidence>